<protein>
    <submittedName>
        <fullName evidence="1">Uncharacterized protein</fullName>
    </submittedName>
</protein>
<proteinExistence type="predicted"/>
<evidence type="ECO:0000313" key="2">
    <source>
        <dbReference type="Proteomes" id="UP000005532"/>
    </source>
</evidence>
<accession>C5RZR1</accession>
<dbReference type="EMBL" id="ACQL01000055">
    <property type="protein sequence ID" value="EER47916.1"/>
    <property type="molecule type" value="Genomic_DNA"/>
</dbReference>
<dbReference type="Proteomes" id="UP000005532">
    <property type="component" value="Unassembled WGS sequence"/>
</dbReference>
<sequence length="125" mass="14954">MSGVSELLKDTKWISYPILESKFIDNPFLIKNRNLYQPRMNFYGKEYRLRAINNKYPNINIYSYIYPENILGHNTFILYDKNLEKIIVQYNMIFGSYENNILSGNFYCKENGVAEAYNLLENYLF</sequence>
<reference evidence="1 2" key="1">
    <citation type="journal article" date="2010" name="Vet. Microbiol.">
        <title>Production of haemolysins by strains of the Actinobacillus minor/porcitonsillarum complex.</title>
        <authorList>
            <person name="Arya G."/>
            <person name="Niven D.F."/>
        </authorList>
    </citation>
    <scope>NUCLEOTIDE SEQUENCE [LARGE SCALE GENOMIC DNA]</scope>
    <source>
        <strain evidence="1 2">NM305</strain>
    </source>
</reference>
<gene>
    <name evidence="1" type="ORF">AM305_05769</name>
</gene>
<organism evidence="1 2">
    <name type="scientific">Actinobacillus minor NM305</name>
    <dbReference type="NCBI Taxonomy" id="637911"/>
    <lineage>
        <taxon>Bacteria</taxon>
        <taxon>Pseudomonadati</taxon>
        <taxon>Pseudomonadota</taxon>
        <taxon>Gammaproteobacteria</taxon>
        <taxon>Pasteurellales</taxon>
        <taxon>Pasteurellaceae</taxon>
        <taxon>Actinobacillus</taxon>
    </lineage>
</organism>
<dbReference type="AlphaFoldDB" id="C5RZR1"/>
<comment type="caution">
    <text evidence="1">The sequence shown here is derived from an EMBL/GenBank/DDBJ whole genome shotgun (WGS) entry which is preliminary data.</text>
</comment>
<evidence type="ECO:0000313" key="1">
    <source>
        <dbReference type="EMBL" id="EER47916.1"/>
    </source>
</evidence>
<name>C5RZR1_9PAST</name>
<dbReference type="RefSeq" id="WP_005822710.1">
    <property type="nucleotide sequence ID" value="NZ_ACQL01000055.1"/>
</dbReference>